<dbReference type="PROSITE" id="PS51353">
    <property type="entry name" value="ARSC"/>
    <property type="match status" value="1"/>
</dbReference>
<gene>
    <name evidence="4" type="ORF">NFG58_10105</name>
</gene>
<evidence type="ECO:0000256" key="1">
    <source>
        <dbReference type="ARBA" id="ARBA00007198"/>
    </source>
</evidence>
<organism evidence="4">
    <name type="scientific">Halomonas sp. RT37</name>
    <dbReference type="NCBI Taxonomy" id="2950872"/>
    <lineage>
        <taxon>Bacteria</taxon>
        <taxon>Pseudomonadati</taxon>
        <taxon>Pseudomonadota</taxon>
        <taxon>Gammaproteobacteria</taxon>
        <taxon>Oceanospirillales</taxon>
        <taxon>Halomonadaceae</taxon>
        <taxon>Halomonas</taxon>
    </lineage>
</organism>
<dbReference type="PANTHER" id="PTHR30041">
    <property type="entry name" value="ARSENATE REDUCTASE"/>
    <property type="match status" value="1"/>
</dbReference>
<evidence type="ECO:0000256" key="2">
    <source>
        <dbReference type="ARBA" id="ARBA00023002"/>
    </source>
</evidence>
<reference evidence="4" key="1">
    <citation type="submission" date="2022-06" db="EMBL/GenBank/DDBJ databases">
        <title>A novel DMS-producing enzyme.</title>
        <authorList>
            <person name="Zhang Y."/>
        </authorList>
    </citation>
    <scope>NUCLEOTIDE SEQUENCE</scope>
    <source>
        <strain evidence="4">RT37</strain>
    </source>
</reference>
<dbReference type="InterPro" id="IPR006659">
    <property type="entry name" value="Arsenate_reductase"/>
</dbReference>
<dbReference type="AlphaFoldDB" id="A0AAU7KNG1"/>
<dbReference type="InterPro" id="IPR006660">
    <property type="entry name" value="Arsenate_reductase-like"/>
</dbReference>
<name>A0AAU7KNG1_9GAMM</name>
<dbReference type="EMBL" id="CP098827">
    <property type="protein sequence ID" value="XBO73020.1"/>
    <property type="molecule type" value="Genomic_DNA"/>
</dbReference>
<proteinExistence type="inferred from homology"/>
<sequence>MAALTLLHNPRCSKSREALALLEQAGAEVQVRRYLDDPLDGEELRGLIARLDGKLSDLVRANETEWKSLGADREDESQVVAAILAHPRILQRPILDNGERAVIGRPPEAITSLLES</sequence>
<evidence type="ECO:0000256" key="3">
    <source>
        <dbReference type="PROSITE-ProRule" id="PRU01282"/>
    </source>
</evidence>
<dbReference type="RefSeq" id="WP_108133412.1">
    <property type="nucleotide sequence ID" value="NZ_CP098827.1"/>
</dbReference>
<dbReference type="CDD" id="cd03034">
    <property type="entry name" value="ArsC_ArsC"/>
    <property type="match status" value="1"/>
</dbReference>
<dbReference type="Pfam" id="PF03960">
    <property type="entry name" value="ArsC"/>
    <property type="match status" value="1"/>
</dbReference>
<dbReference type="SUPFAM" id="SSF52833">
    <property type="entry name" value="Thioredoxin-like"/>
    <property type="match status" value="1"/>
</dbReference>
<dbReference type="Gene3D" id="3.40.30.10">
    <property type="entry name" value="Glutaredoxin"/>
    <property type="match status" value="1"/>
</dbReference>
<evidence type="ECO:0000313" key="4">
    <source>
        <dbReference type="EMBL" id="XBO73020.1"/>
    </source>
</evidence>
<protein>
    <submittedName>
        <fullName evidence="4">Arsenate reductase family protein</fullName>
    </submittedName>
</protein>
<comment type="similarity">
    <text evidence="1 3">Belongs to the ArsC family.</text>
</comment>
<dbReference type="GO" id="GO:0008794">
    <property type="term" value="F:arsenate reductase (glutaredoxin) activity"/>
    <property type="evidence" value="ECO:0007669"/>
    <property type="project" value="InterPro"/>
</dbReference>
<dbReference type="InterPro" id="IPR036249">
    <property type="entry name" value="Thioredoxin-like_sf"/>
</dbReference>
<keyword evidence="2" id="KW-0560">Oxidoreductase</keyword>
<dbReference type="PANTHER" id="PTHR30041:SF4">
    <property type="entry name" value="ARSENATE REDUCTASE"/>
    <property type="match status" value="1"/>
</dbReference>
<accession>A0AAU7KNG1</accession>